<evidence type="ECO:0000313" key="2">
    <source>
        <dbReference type="Proteomes" id="UP000224567"/>
    </source>
</evidence>
<dbReference type="OrthoDB" id="1302471at2759"/>
<keyword evidence="2" id="KW-1185">Reference proteome</keyword>
<sequence>MFAGKALLSIASAVGKLLAIKKETRIRSRPSTARVKVLVDLLDKHAKRRYEMSSCHLKSKSDVQEGLVQPSVEANNVEQLKGDARAYLNA</sequence>
<proteinExistence type="predicted"/>
<comment type="caution">
    <text evidence="1">The sequence shown here is derived from an EMBL/GenBank/DDBJ whole genome shotgun (WGS) entry which is preliminary data.</text>
</comment>
<reference evidence="1 2" key="1">
    <citation type="journal article" date="2017" name="Genome Biol.">
        <title>New reference genome sequences of hot pepper reveal the massive evolution of plant disease-resistance genes by retroduplication.</title>
        <authorList>
            <person name="Kim S."/>
            <person name="Park J."/>
            <person name="Yeom S.I."/>
            <person name="Kim Y.M."/>
            <person name="Seo E."/>
            <person name="Kim K.T."/>
            <person name="Kim M.S."/>
            <person name="Lee J.M."/>
            <person name="Cheong K."/>
            <person name="Shin H.S."/>
            <person name="Kim S.B."/>
            <person name="Han K."/>
            <person name="Lee J."/>
            <person name="Park M."/>
            <person name="Lee H.A."/>
            <person name="Lee H.Y."/>
            <person name="Lee Y."/>
            <person name="Oh S."/>
            <person name="Lee J.H."/>
            <person name="Choi E."/>
            <person name="Choi E."/>
            <person name="Lee S.E."/>
            <person name="Jeon J."/>
            <person name="Kim H."/>
            <person name="Choi G."/>
            <person name="Song H."/>
            <person name="Lee J."/>
            <person name="Lee S.C."/>
            <person name="Kwon J.K."/>
            <person name="Lee H.Y."/>
            <person name="Koo N."/>
            <person name="Hong Y."/>
            <person name="Kim R.W."/>
            <person name="Kang W.H."/>
            <person name="Huh J.H."/>
            <person name="Kang B.C."/>
            <person name="Yang T.J."/>
            <person name="Lee Y.H."/>
            <person name="Bennetzen J.L."/>
            <person name="Choi D."/>
        </authorList>
    </citation>
    <scope>NUCLEOTIDE SEQUENCE [LARGE SCALE GENOMIC DNA]</scope>
    <source>
        <strain evidence="2">cv. PBC81</strain>
    </source>
</reference>
<name>A0A2G2XCW4_CAPBA</name>
<protein>
    <submittedName>
        <fullName evidence="1">Uncharacterized protein</fullName>
    </submittedName>
</protein>
<dbReference type="AlphaFoldDB" id="A0A2G2XCW4"/>
<reference evidence="2" key="2">
    <citation type="journal article" date="2017" name="J. Anim. Genet.">
        <title>Multiple reference genome sequences of hot pepper reveal the massive evolution of plant disease resistance genes by retroduplication.</title>
        <authorList>
            <person name="Kim S."/>
            <person name="Park J."/>
            <person name="Yeom S.-I."/>
            <person name="Kim Y.-M."/>
            <person name="Seo E."/>
            <person name="Kim K.-T."/>
            <person name="Kim M.-S."/>
            <person name="Lee J.M."/>
            <person name="Cheong K."/>
            <person name="Shin H.-S."/>
            <person name="Kim S.-B."/>
            <person name="Han K."/>
            <person name="Lee J."/>
            <person name="Park M."/>
            <person name="Lee H.-A."/>
            <person name="Lee H.-Y."/>
            <person name="Lee Y."/>
            <person name="Oh S."/>
            <person name="Lee J.H."/>
            <person name="Choi E."/>
            <person name="Choi E."/>
            <person name="Lee S.E."/>
            <person name="Jeon J."/>
            <person name="Kim H."/>
            <person name="Choi G."/>
            <person name="Song H."/>
            <person name="Lee J."/>
            <person name="Lee S.-C."/>
            <person name="Kwon J.-K."/>
            <person name="Lee H.-Y."/>
            <person name="Koo N."/>
            <person name="Hong Y."/>
            <person name="Kim R.W."/>
            <person name="Kang W.-H."/>
            <person name="Huh J.H."/>
            <person name="Kang B.-C."/>
            <person name="Yang T.-J."/>
            <person name="Lee Y.-H."/>
            <person name="Bennetzen J.L."/>
            <person name="Choi D."/>
        </authorList>
    </citation>
    <scope>NUCLEOTIDE SEQUENCE [LARGE SCALE GENOMIC DNA]</scope>
    <source>
        <strain evidence="2">cv. PBC81</strain>
    </source>
</reference>
<organism evidence="1 2">
    <name type="scientific">Capsicum baccatum</name>
    <name type="common">Peruvian pepper</name>
    <dbReference type="NCBI Taxonomy" id="33114"/>
    <lineage>
        <taxon>Eukaryota</taxon>
        <taxon>Viridiplantae</taxon>
        <taxon>Streptophyta</taxon>
        <taxon>Embryophyta</taxon>
        <taxon>Tracheophyta</taxon>
        <taxon>Spermatophyta</taxon>
        <taxon>Magnoliopsida</taxon>
        <taxon>eudicotyledons</taxon>
        <taxon>Gunneridae</taxon>
        <taxon>Pentapetalae</taxon>
        <taxon>asterids</taxon>
        <taxon>lamiids</taxon>
        <taxon>Solanales</taxon>
        <taxon>Solanaceae</taxon>
        <taxon>Solanoideae</taxon>
        <taxon>Capsiceae</taxon>
        <taxon>Capsicum</taxon>
    </lineage>
</organism>
<gene>
    <name evidence="1" type="ORF">CQW23_03819</name>
</gene>
<accession>A0A2G2XCW4</accession>
<dbReference type="EMBL" id="MLFT02000002">
    <property type="protein sequence ID" value="PHT55333.1"/>
    <property type="molecule type" value="Genomic_DNA"/>
</dbReference>
<evidence type="ECO:0000313" key="1">
    <source>
        <dbReference type="EMBL" id="PHT55333.1"/>
    </source>
</evidence>
<dbReference type="Proteomes" id="UP000224567">
    <property type="component" value="Unassembled WGS sequence"/>
</dbReference>